<accession>A0ACA9L9R8</accession>
<name>A0ACA9L9R8_9GLOM</name>
<dbReference type="EMBL" id="CAJVPW010002886">
    <property type="protein sequence ID" value="CAG8514939.1"/>
    <property type="molecule type" value="Genomic_DNA"/>
</dbReference>
<evidence type="ECO:0000313" key="1">
    <source>
        <dbReference type="EMBL" id="CAG8514939.1"/>
    </source>
</evidence>
<proteinExistence type="predicted"/>
<evidence type="ECO:0000313" key="2">
    <source>
        <dbReference type="Proteomes" id="UP000789366"/>
    </source>
</evidence>
<dbReference type="Proteomes" id="UP000789366">
    <property type="component" value="Unassembled WGS sequence"/>
</dbReference>
<gene>
    <name evidence="1" type="ORF">SPELUC_LOCUS3652</name>
</gene>
<organism evidence="1 2">
    <name type="scientific">Cetraspora pellucida</name>
    <dbReference type="NCBI Taxonomy" id="1433469"/>
    <lineage>
        <taxon>Eukaryota</taxon>
        <taxon>Fungi</taxon>
        <taxon>Fungi incertae sedis</taxon>
        <taxon>Mucoromycota</taxon>
        <taxon>Glomeromycotina</taxon>
        <taxon>Glomeromycetes</taxon>
        <taxon>Diversisporales</taxon>
        <taxon>Gigasporaceae</taxon>
        <taxon>Cetraspora</taxon>
    </lineage>
</organism>
<feature type="non-terminal residue" evidence="1">
    <location>
        <position position="1"/>
    </location>
</feature>
<protein>
    <submittedName>
        <fullName evidence="1">9893_t:CDS:1</fullName>
    </submittedName>
</protein>
<sequence length="105" mass="12099">DEKMSNKKTAITKTNDTTTNDIITNDNNATTNLAKGHLIPIVNTEVEETDMANDSTYDPKEDDDYSVNEGRPLDNFFEEYSEWCEENDSNEYENPGQRQERLNQN</sequence>
<comment type="caution">
    <text evidence="1">The sequence shown here is derived from an EMBL/GenBank/DDBJ whole genome shotgun (WGS) entry which is preliminary data.</text>
</comment>
<reference evidence="1" key="1">
    <citation type="submission" date="2021-06" db="EMBL/GenBank/DDBJ databases">
        <authorList>
            <person name="Kallberg Y."/>
            <person name="Tangrot J."/>
            <person name="Rosling A."/>
        </authorList>
    </citation>
    <scope>NUCLEOTIDE SEQUENCE</scope>
    <source>
        <strain evidence="1">28 12/20/2015</strain>
    </source>
</reference>
<keyword evidence="2" id="KW-1185">Reference proteome</keyword>